<dbReference type="PANTHER" id="PTHR43515">
    <property type="entry name" value="THREONINE SYNTHASE-LIKE 1"/>
    <property type="match status" value="1"/>
</dbReference>
<dbReference type="Gene3D" id="3.90.1380.10">
    <property type="entry name" value="Threonine synthase, N-terminal domain"/>
    <property type="match status" value="1"/>
</dbReference>
<dbReference type="GO" id="GO:0005737">
    <property type="term" value="C:cytoplasm"/>
    <property type="evidence" value="ECO:0007669"/>
    <property type="project" value="TreeGrafter"/>
</dbReference>
<dbReference type="Proteomes" id="UP001169242">
    <property type="component" value="Unassembled WGS sequence"/>
</dbReference>
<accession>A0AA42J3A7</accession>
<dbReference type="CDD" id="cd01560">
    <property type="entry name" value="Thr-synth_2"/>
    <property type="match status" value="1"/>
</dbReference>
<proteinExistence type="inferred from homology"/>
<sequence>MNVSEYQSTRNRNINITCTEAILQGISKEGGLFVPKALPKMDFTLENILEFDYQTLAYRVMRLFFDDFKVEDLKECINKAYDEKFDTSVIAPLKTILSAHFLELFHGPTLAFKDMALSILPYLMTTSKTYQQEDKEIVILTATSGDTGKAALEGFANVAGTRIIVFFPEDGVSDVQKRQMTTQKGDNTFVVGIKGNFDDAQTGVKQIFADAELEKELAQKGYVFSSANSINIGRLVPQVVYYFYAYGQLVKEGSIKVGERMNVVVPTGNFGNILAAYYAKEMGLPIHKFICASNKNKVLTDFFEKGIYDRRRDFHITNSPSMDILISSNLERFLYHMSNENAELVNELMGALKDQGVYEIPEDMKQNMGLFAAGYADDEVTAKTIRKVYDEENYLMDTHTAVAYAVYEDYKNRTQDMTPTVIASTASPYKFTGSVMGAIDNQYKAQDDFILLKEMEKLLNEKMPSTIRDLETMEIKHKTICEVDEMKQVVRAFLG</sequence>
<dbReference type="InterPro" id="IPR036052">
    <property type="entry name" value="TrpB-like_PALP_sf"/>
</dbReference>
<dbReference type="EMBL" id="JAQIFT010000068">
    <property type="protein sequence ID" value="MDA3733908.1"/>
    <property type="molecule type" value="Genomic_DNA"/>
</dbReference>
<keyword evidence="9" id="KW-1185">Reference proteome</keyword>
<protein>
    <recommendedName>
        <fullName evidence="4">Threonine synthase</fullName>
        <ecNumber evidence="4">4.2.3.1</ecNumber>
    </recommendedName>
</protein>
<comment type="cofactor">
    <cofactor evidence="1 5">
        <name>pyridoxal 5'-phosphate</name>
        <dbReference type="ChEBI" id="CHEBI:597326"/>
    </cofactor>
</comment>
<evidence type="ECO:0000259" key="7">
    <source>
        <dbReference type="Pfam" id="PF14821"/>
    </source>
</evidence>
<dbReference type="InterPro" id="IPR001926">
    <property type="entry name" value="TrpB-like_PALP"/>
</dbReference>
<evidence type="ECO:0000313" key="8">
    <source>
        <dbReference type="EMBL" id="MDA3733908.1"/>
    </source>
</evidence>
<dbReference type="Pfam" id="PF00291">
    <property type="entry name" value="PALP"/>
    <property type="match status" value="1"/>
</dbReference>
<dbReference type="PANTHER" id="PTHR43515:SF1">
    <property type="entry name" value="THREONINE SYNTHASE-LIKE 1"/>
    <property type="match status" value="1"/>
</dbReference>
<comment type="similarity">
    <text evidence="2">Belongs to the threonine synthase family.</text>
</comment>
<keyword evidence="8" id="KW-0456">Lyase</keyword>
<dbReference type="GO" id="GO:0009088">
    <property type="term" value="P:threonine biosynthetic process"/>
    <property type="evidence" value="ECO:0007669"/>
    <property type="project" value="UniProtKB-UniRule"/>
</dbReference>
<dbReference type="GO" id="GO:0004795">
    <property type="term" value="F:threonine synthase activity"/>
    <property type="evidence" value="ECO:0007669"/>
    <property type="project" value="UniProtKB-UniRule"/>
</dbReference>
<feature type="domain" description="Tryptophan synthase beta chain-like PALP" evidence="6">
    <location>
        <begin position="103"/>
        <end position="414"/>
    </location>
</feature>
<keyword evidence="3 5" id="KW-0663">Pyridoxal phosphate</keyword>
<name>A0AA42J3A7_9FIRM</name>
<dbReference type="EC" id="4.2.3.1" evidence="4"/>
<evidence type="ECO:0000256" key="2">
    <source>
        <dbReference type="ARBA" id="ARBA00005517"/>
    </source>
</evidence>
<evidence type="ECO:0000256" key="4">
    <source>
        <dbReference type="NCBIfam" id="TIGR00260"/>
    </source>
</evidence>
<dbReference type="AlphaFoldDB" id="A0AA42J3A7"/>
<dbReference type="Pfam" id="PF14821">
    <property type="entry name" value="Thr_synth_N"/>
    <property type="match status" value="1"/>
</dbReference>
<dbReference type="NCBIfam" id="TIGR00260">
    <property type="entry name" value="thrC"/>
    <property type="match status" value="1"/>
</dbReference>
<evidence type="ECO:0000256" key="5">
    <source>
        <dbReference type="PIRSR" id="PIRSR604450-51"/>
    </source>
</evidence>
<comment type="caution">
    <text evidence="8">The sequence shown here is derived from an EMBL/GenBank/DDBJ whole genome shotgun (WGS) entry which is preliminary data.</text>
</comment>
<evidence type="ECO:0000313" key="9">
    <source>
        <dbReference type="Proteomes" id="UP001169242"/>
    </source>
</evidence>
<dbReference type="Gene3D" id="3.40.50.1100">
    <property type="match status" value="2"/>
</dbReference>
<organism evidence="8 9">
    <name type="scientific">Holtiella tumoricola</name>
    <dbReference type="NCBI Taxonomy" id="3018743"/>
    <lineage>
        <taxon>Bacteria</taxon>
        <taxon>Bacillati</taxon>
        <taxon>Bacillota</taxon>
        <taxon>Clostridia</taxon>
        <taxon>Lachnospirales</taxon>
        <taxon>Cellulosilyticaceae</taxon>
        <taxon>Holtiella</taxon>
    </lineage>
</organism>
<evidence type="ECO:0000259" key="6">
    <source>
        <dbReference type="Pfam" id="PF00291"/>
    </source>
</evidence>
<evidence type="ECO:0000256" key="1">
    <source>
        <dbReference type="ARBA" id="ARBA00001933"/>
    </source>
</evidence>
<feature type="domain" description="Threonine synthase N-terminal" evidence="7">
    <location>
        <begin position="5"/>
        <end position="81"/>
    </location>
</feature>
<feature type="modified residue" description="N6-(pyridoxal phosphate)lysine" evidence="5">
    <location>
        <position position="113"/>
    </location>
</feature>
<gene>
    <name evidence="8" type="primary">thrC</name>
    <name evidence="8" type="ORF">PBV87_20755</name>
</gene>
<dbReference type="InterPro" id="IPR037158">
    <property type="entry name" value="Thr_synth_N_sf"/>
</dbReference>
<dbReference type="InterPro" id="IPR004450">
    <property type="entry name" value="Thr_synthase-like"/>
</dbReference>
<dbReference type="SUPFAM" id="SSF53686">
    <property type="entry name" value="Tryptophan synthase beta subunit-like PLP-dependent enzymes"/>
    <property type="match status" value="1"/>
</dbReference>
<dbReference type="InterPro" id="IPR029144">
    <property type="entry name" value="Thr_synth_N"/>
</dbReference>
<reference evidence="8" key="1">
    <citation type="journal article" date="2023" name="Int. J. Syst. Evol. Microbiol.">
        <title>&lt;i&gt;Holtiella tumoricola&lt;/i&gt; gen. nov. sp. nov., isolated from a human clinical sample.</title>
        <authorList>
            <person name="Allen-Vercoe E."/>
            <person name="Daigneault M.C."/>
            <person name="Vancuren S.J."/>
            <person name="Cochrane K."/>
            <person name="O'Neal L.L."/>
            <person name="Sankaranarayanan K."/>
            <person name="Lawson P.A."/>
        </authorList>
    </citation>
    <scope>NUCLEOTIDE SEQUENCE</scope>
    <source>
        <strain evidence="8">CC70A</strain>
    </source>
</reference>
<evidence type="ECO:0000256" key="3">
    <source>
        <dbReference type="ARBA" id="ARBA00022898"/>
    </source>
</evidence>